<dbReference type="InterPro" id="IPR011008">
    <property type="entry name" value="Dimeric_a/b-barrel"/>
</dbReference>
<evidence type="ECO:0000313" key="7">
    <source>
        <dbReference type="Proteomes" id="UP000000379"/>
    </source>
</evidence>
<evidence type="ECO:0000259" key="5">
    <source>
        <dbReference type="PROSITE" id="PS50956"/>
    </source>
</evidence>
<dbReference type="Gene3D" id="3.30.70.920">
    <property type="match status" value="1"/>
</dbReference>
<keyword evidence="7" id="KW-1185">Reference proteome</keyword>
<name>D7CX26_TRURR</name>
<dbReference type="PROSITE" id="PS50956">
    <property type="entry name" value="HTH_ASNC_2"/>
    <property type="match status" value="1"/>
</dbReference>
<dbReference type="GO" id="GO:0005829">
    <property type="term" value="C:cytosol"/>
    <property type="evidence" value="ECO:0007669"/>
    <property type="project" value="TreeGrafter"/>
</dbReference>
<evidence type="ECO:0000256" key="2">
    <source>
        <dbReference type="ARBA" id="ARBA00023125"/>
    </source>
</evidence>
<dbReference type="Proteomes" id="UP000000379">
    <property type="component" value="Chromosome"/>
</dbReference>
<reference evidence="6 7" key="2">
    <citation type="journal article" date="2011" name="Stand. Genomic Sci.">
        <title>Complete genome sequence of Truepera radiovictrix type strain (RQ-24).</title>
        <authorList>
            <person name="Ivanova N."/>
            <person name="Rohde C."/>
            <person name="Munk C."/>
            <person name="Nolan M."/>
            <person name="Lucas S."/>
            <person name="Del Rio T.G."/>
            <person name="Tice H."/>
            <person name="Deshpande S."/>
            <person name="Cheng J.F."/>
            <person name="Tapia R."/>
            <person name="Han C."/>
            <person name="Goodwin L."/>
            <person name="Pitluck S."/>
            <person name="Liolios K."/>
            <person name="Mavromatis K."/>
            <person name="Mikhailova N."/>
            <person name="Pati A."/>
            <person name="Chen A."/>
            <person name="Palaniappan K."/>
            <person name="Land M."/>
            <person name="Hauser L."/>
            <person name="Chang Y.J."/>
            <person name="Jeffries C.D."/>
            <person name="Brambilla E."/>
            <person name="Rohde M."/>
            <person name="Goker M."/>
            <person name="Tindall B.J."/>
            <person name="Woyke T."/>
            <person name="Bristow J."/>
            <person name="Eisen J.A."/>
            <person name="Markowitz V."/>
            <person name="Hugenholtz P."/>
            <person name="Kyrpides N.C."/>
            <person name="Klenk H.P."/>
            <person name="Lapidus A."/>
        </authorList>
    </citation>
    <scope>NUCLEOTIDE SEQUENCE [LARGE SCALE GENOMIC DNA]</scope>
    <source>
        <strain evidence="7">DSM 17093 / CIP 108686 / LMG 22925 / RQ-24</strain>
    </source>
</reference>
<organism evidence="6 7">
    <name type="scientific">Truepera radiovictrix (strain DSM 17093 / CIP 108686 / LMG 22925 / RQ-24)</name>
    <dbReference type="NCBI Taxonomy" id="649638"/>
    <lineage>
        <taxon>Bacteria</taxon>
        <taxon>Thermotogati</taxon>
        <taxon>Deinococcota</taxon>
        <taxon>Deinococci</taxon>
        <taxon>Trueperales</taxon>
        <taxon>Trueperaceae</taxon>
        <taxon>Truepera</taxon>
    </lineage>
</organism>
<dbReference type="RefSeq" id="WP_013177904.1">
    <property type="nucleotide sequence ID" value="NC_014221.1"/>
</dbReference>
<reference evidence="7" key="1">
    <citation type="submission" date="2010-05" db="EMBL/GenBank/DDBJ databases">
        <title>The complete genome of Truepera radiovictris DSM 17093.</title>
        <authorList>
            <consortium name="US DOE Joint Genome Institute (JGI-PGF)"/>
            <person name="Lucas S."/>
            <person name="Copeland A."/>
            <person name="Lapidus A."/>
            <person name="Glavina del Rio T."/>
            <person name="Dalin E."/>
            <person name="Tice H."/>
            <person name="Bruce D."/>
            <person name="Goodwin L."/>
            <person name="Pitluck S."/>
            <person name="Kyrpides N."/>
            <person name="Mavromatis K."/>
            <person name="Ovchinnikova G."/>
            <person name="Munk A.C."/>
            <person name="Detter J.C."/>
            <person name="Han C."/>
            <person name="Tapia R."/>
            <person name="Land M."/>
            <person name="Hauser L."/>
            <person name="Markowitz V."/>
            <person name="Cheng J.-F."/>
            <person name="Hugenholtz P."/>
            <person name="Woyke T."/>
            <person name="Wu D."/>
            <person name="Tindall B."/>
            <person name="Pomrenke H.G."/>
            <person name="Brambilla E."/>
            <person name="Klenk H.-P."/>
            <person name="Eisen J.A."/>
        </authorList>
    </citation>
    <scope>NUCLEOTIDE SEQUENCE [LARGE SCALE GENOMIC DNA]</scope>
    <source>
        <strain evidence="7">DSM 17093 / CIP 108686 / LMG 22925 / RQ-24</strain>
    </source>
</reference>
<dbReference type="CDD" id="cd00090">
    <property type="entry name" value="HTH_ARSR"/>
    <property type="match status" value="1"/>
</dbReference>
<dbReference type="GO" id="GO:0043565">
    <property type="term" value="F:sequence-specific DNA binding"/>
    <property type="evidence" value="ECO:0007669"/>
    <property type="project" value="InterPro"/>
</dbReference>
<dbReference type="InterPro" id="IPR019888">
    <property type="entry name" value="Tscrpt_reg_AsnC-like"/>
</dbReference>
<dbReference type="PANTHER" id="PTHR30154:SF34">
    <property type="entry name" value="TRANSCRIPTIONAL REGULATOR AZLB"/>
    <property type="match status" value="1"/>
</dbReference>
<protein>
    <submittedName>
        <fullName evidence="6">Transcriptional regulator, AsnC family</fullName>
    </submittedName>
</protein>
<dbReference type="STRING" id="649638.Trad_1412"/>
<dbReference type="SUPFAM" id="SSF54909">
    <property type="entry name" value="Dimeric alpha+beta barrel"/>
    <property type="match status" value="1"/>
</dbReference>
<keyword evidence="3" id="KW-0804">Transcription</keyword>
<dbReference type="AlphaFoldDB" id="D7CX26"/>
<dbReference type="SUPFAM" id="SSF46785">
    <property type="entry name" value="Winged helix' DNA-binding domain"/>
    <property type="match status" value="1"/>
</dbReference>
<dbReference type="GO" id="GO:0043200">
    <property type="term" value="P:response to amino acid"/>
    <property type="evidence" value="ECO:0007669"/>
    <property type="project" value="TreeGrafter"/>
</dbReference>
<dbReference type="InterPro" id="IPR000485">
    <property type="entry name" value="AsnC-type_HTH_dom"/>
</dbReference>
<dbReference type="OrthoDB" id="529868at2"/>
<dbReference type="HOGENOM" id="CLU_091233_5_2_0"/>
<keyword evidence="1" id="KW-0805">Transcription regulation</keyword>
<dbReference type="SMART" id="SM00344">
    <property type="entry name" value="HTH_ASNC"/>
    <property type="match status" value="1"/>
</dbReference>
<dbReference type="InterPro" id="IPR036390">
    <property type="entry name" value="WH_DNA-bd_sf"/>
</dbReference>
<evidence type="ECO:0000313" key="6">
    <source>
        <dbReference type="EMBL" id="ADI14534.1"/>
    </source>
</evidence>
<feature type="domain" description="HTH asnC-type" evidence="5">
    <location>
        <begin position="6"/>
        <end position="66"/>
    </location>
</feature>
<proteinExistence type="predicted"/>
<dbReference type="Gene3D" id="1.10.10.10">
    <property type="entry name" value="Winged helix-like DNA-binding domain superfamily/Winged helix DNA-binding domain"/>
    <property type="match status" value="1"/>
</dbReference>
<dbReference type="PANTHER" id="PTHR30154">
    <property type="entry name" value="LEUCINE-RESPONSIVE REGULATORY PROTEIN"/>
    <property type="match status" value="1"/>
</dbReference>
<dbReference type="Pfam" id="PF01037">
    <property type="entry name" value="AsnC_trans_reg"/>
    <property type="match status" value="1"/>
</dbReference>
<sequence length="175" mass="18946">MSSRPLDQVDLAILRQLQDDGRRSFTDIASALGLSVGTIRNRFTRLLEDGTLHVIGRADPHRVGFHAPANVHIAVRPPQLITAAAAQIADLPETSYVAIVSGPYDLEVDVMCRDLAHLTELVTERLPRIPGVADTHTSLILRVVKYAQPNLELLHPEAQGAAEGDADTTDPNPSP</sequence>
<dbReference type="InterPro" id="IPR019887">
    <property type="entry name" value="Tscrpt_reg_AsnC/Lrp_C"/>
</dbReference>
<dbReference type="KEGG" id="tra:Trad_1412"/>
<dbReference type="InterPro" id="IPR036388">
    <property type="entry name" value="WH-like_DNA-bd_sf"/>
</dbReference>
<evidence type="ECO:0000256" key="4">
    <source>
        <dbReference type="SAM" id="MobiDB-lite"/>
    </source>
</evidence>
<dbReference type="InterPro" id="IPR011991">
    <property type="entry name" value="ArsR-like_HTH"/>
</dbReference>
<evidence type="ECO:0000256" key="1">
    <source>
        <dbReference type="ARBA" id="ARBA00023015"/>
    </source>
</evidence>
<dbReference type="EMBL" id="CP002049">
    <property type="protein sequence ID" value="ADI14534.1"/>
    <property type="molecule type" value="Genomic_DNA"/>
</dbReference>
<dbReference type="PRINTS" id="PR00033">
    <property type="entry name" value="HTHASNC"/>
</dbReference>
<accession>D7CX26</accession>
<feature type="region of interest" description="Disordered" evidence="4">
    <location>
        <begin position="156"/>
        <end position="175"/>
    </location>
</feature>
<evidence type="ECO:0000256" key="3">
    <source>
        <dbReference type="ARBA" id="ARBA00023163"/>
    </source>
</evidence>
<keyword evidence="2" id="KW-0238">DNA-binding</keyword>
<gene>
    <name evidence="6" type="ordered locus">Trad_1412</name>
</gene>
<dbReference type="eggNOG" id="COG1522">
    <property type="taxonomic scope" value="Bacteria"/>
</dbReference>
<dbReference type="Pfam" id="PF13404">
    <property type="entry name" value="HTH_AsnC-type"/>
    <property type="match status" value="1"/>
</dbReference>